<keyword evidence="7" id="KW-1185">Reference proteome</keyword>
<feature type="domain" description="HTH araC/xylS-type" evidence="5">
    <location>
        <begin position="356"/>
        <end position="457"/>
    </location>
</feature>
<dbReference type="Pfam" id="PF14525">
    <property type="entry name" value="AraC_binding_2"/>
    <property type="match status" value="1"/>
</dbReference>
<accession>A0A5D4JKB4</accession>
<dbReference type="Pfam" id="PF12833">
    <property type="entry name" value="HTH_18"/>
    <property type="match status" value="1"/>
</dbReference>
<dbReference type="PRINTS" id="PR00032">
    <property type="entry name" value="HTHARAC"/>
</dbReference>
<reference evidence="6 7" key="1">
    <citation type="submission" date="2019-08" db="EMBL/GenBank/DDBJ databases">
        <title>Draft genome for granaticin producer strain Streptomyces parvus C05.</title>
        <authorList>
            <person name="Gonzalez-Pimentel J.L."/>
        </authorList>
    </citation>
    <scope>NUCLEOTIDE SEQUENCE [LARGE SCALE GENOMIC DNA]</scope>
    <source>
        <strain evidence="6 7">C05</strain>
    </source>
</reference>
<dbReference type="InterPro" id="IPR050204">
    <property type="entry name" value="AraC_XylS_family_regulators"/>
</dbReference>
<evidence type="ECO:0000256" key="3">
    <source>
        <dbReference type="ARBA" id="ARBA00023163"/>
    </source>
</evidence>
<dbReference type="GO" id="GO:0043565">
    <property type="term" value="F:sequence-specific DNA binding"/>
    <property type="evidence" value="ECO:0007669"/>
    <property type="project" value="InterPro"/>
</dbReference>
<comment type="caution">
    <text evidence="6">The sequence shown here is derived from an EMBL/GenBank/DDBJ whole genome shotgun (WGS) entry which is preliminary data.</text>
</comment>
<protein>
    <submittedName>
        <fullName evidence="6">Helix-turn-helix domain-containing protein</fullName>
    </submittedName>
</protein>
<sequence>MPLVEGVRGLGTHVVLHEGLGQLFENRRRAGDMFHNTLQCEGTPSGRPSDIAESWSTTAGTRAWTATAHTRGCIHACAALASRGLAPARTPLVSECLRGGSASDDLRRGPPSHGLCTGGVVAHVSRRQEDARSTGEVRRGTHMTQTLQDSGAAEDRTVPRGWEEVFAEFVAPVRLTADRRLSEHTAPRPLHLGYLTLLQVEEGPLRMQRTPRLISAGPSDRVVLALQQSGVATLTQDGRNTALRPGGAAFIDPRRPFSLEQREDFRVLLVSLPGRVLDVPAADLSRLTGIEIRQEEGAAALAIPFLDGLCLVAQQVAPGVGEALAGNTVEWIALLADEVCHKSGGTEGDPSRRLAREVRAYIDQHLGAVDLTPGRIAEAHHISVRYLHRLFEKEGVTVARLIQQRRIEECARELVRRKRASPTISSVARRWGFRNATHFSRAFKQVLGVSPREWVLSRPPVESPFAIGPSTTKGSSPQDRPARSGEPNAVGGLPGRMVYQDAVGPR</sequence>
<name>A0A5D4JKB4_9ACTN</name>
<evidence type="ECO:0000313" key="6">
    <source>
        <dbReference type="EMBL" id="TYR65374.1"/>
    </source>
</evidence>
<dbReference type="GO" id="GO:0003700">
    <property type="term" value="F:DNA-binding transcription factor activity"/>
    <property type="evidence" value="ECO:0007669"/>
    <property type="project" value="InterPro"/>
</dbReference>
<dbReference type="Gene3D" id="1.10.10.60">
    <property type="entry name" value="Homeodomain-like"/>
    <property type="match status" value="1"/>
</dbReference>
<keyword evidence="2" id="KW-0238">DNA-binding</keyword>
<evidence type="ECO:0000256" key="4">
    <source>
        <dbReference type="SAM" id="MobiDB-lite"/>
    </source>
</evidence>
<dbReference type="SUPFAM" id="SSF46689">
    <property type="entry name" value="Homeodomain-like"/>
    <property type="match status" value="1"/>
</dbReference>
<dbReference type="InterPro" id="IPR009057">
    <property type="entry name" value="Homeodomain-like_sf"/>
</dbReference>
<dbReference type="SMART" id="SM00342">
    <property type="entry name" value="HTH_ARAC"/>
    <property type="match status" value="1"/>
</dbReference>
<keyword evidence="3" id="KW-0804">Transcription</keyword>
<keyword evidence="1" id="KW-0805">Transcription regulation</keyword>
<dbReference type="PROSITE" id="PS01124">
    <property type="entry name" value="HTH_ARAC_FAMILY_2"/>
    <property type="match status" value="1"/>
</dbReference>
<dbReference type="PANTHER" id="PTHR46796:SF6">
    <property type="entry name" value="ARAC SUBFAMILY"/>
    <property type="match status" value="1"/>
</dbReference>
<proteinExistence type="predicted"/>
<dbReference type="InterPro" id="IPR020449">
    <property type="entry name" value="Tscrpt_reg_AraC-type_HTH"/>
</dbReference>
<feature type="region of interest" description="Disordered" evidence="4">
    <location>
        <begin position="126"/>
        <end position="156"/>
    </location>
</feature>
<dbReference type="EMBL" id="VSZQ01000024">
    <property type="protein sequence ID" value="TYR65374.1"/>
    <property type="molecule type" value="Genomic_DNA"/>
</dbReference>
<feature type="compositionally biased region" description="Polar residues" evidence="4">
    <location>
        <begin position="469"/>
        <end position="478"/>
    </location>
</feature>
<gene>
    <name evidence="6" type="ORF">FY004_06570</name>
</gene>
<evidence type="ECO:0000313" key="7">
    <source>
        <dbReference type="Proteomes" id="UP000323242"/>
    </source>
</evidence>
<dbReference type="PANTHER" id="PTHR46796">
    <property type="entry name" value="HTH-TYPE TRANSCRIPTIONAL ACTIVATOR RHAS-RELATED"/>
    <property type="match status" value="1"/>
</dbReference>
<feature type="region of interest" description="Disordered" evidence="4">
    <location>
        <begin position="465"/>
        <end position="506"/>
    </location>
</feature>
<dbReference type="InterPro" id="IPR035418">
    <property type="entry name" value="AraC-bd_2"/>
</dbReference>
<evidence type="ECO:0000256" key="1">
    <source>
        <dbReference type="ARBA" id="ARBA00023015"/>
    </source>
</evidence>
<dbReference type="AlphaFoldDB" id="A0A5D4JKB4"/>
<dbReference type="Proteomes" id="UP000323242">
    <property type="component" value="Unassembled WGS sequence"/>
</dbReference>
<organism evidence="6 7">
    <name type="scientific">Streptomyces parvus</name>
    <dbReference type="NCBI Taxonomy" id="66428"/>
    <lineage>
        <taxon>Bacteria</taxon>
        <taxon>Bacillati</taxon>
        <taxon>Actinomycetota</taxon>
        <taxon>Actinomycetes</taxon>
        <taxon>Kitasatosporales</taxon>
        <taxon>Streptomycetaceae</taxon>
        <taxon>Streptomyces</taxon>
    </lineage>
</organism>
<feature type="compositionally biased region" description="Basic and acidic residues" evidence="4">
    <location>
        <begin position="126"/>
        <end position="139"/>
    </location>
</feature>
<evidence type="ECO:0000256" key="2">
    <source>
        <dbReference type="ARBA" id="ARBA00023125"/>
    </source>
</evidence>
<dbReference type="InterPro" id="IPR018060">
    <property type="entry name" value="HTH_AraC"/>
</dbReference>
<evidence type="ECO:0000259" key="5">
    <source>
        <dbReference type="PROSITE" id="PS01124"/>
    </source>
</evidence>